<dbReference type="SUPFAM" id="SSF52113">
    <property type="entry name" value="BRCT domain"/>
    <property type="match status" value="3"/>
</dbReference>
<keyword evidence="1" id="KW-0677">Repeat</keyword>
<reference evidence="4" key="1">
    <citation type="submission" date="2023-06" db="EMBL/GenBank/DDBJ databases">
        <authorList>
            <consortium name="Lawrence Berkeley National Laboratory"/>
            <person name="Ahrendt S."/>
            <person name="Sahu N."/>
            <person name="Indic B."/>
            <person name="Wong-Bajracharya J."/>
            <person name="Merenyi Z."/>
            <person name="Ke H.-M."/>
            <person name="Monk M."/>
            <person name="Kocsube S."/>
            <person name="Drula E."/>
            <person name="Lipzen A."/>
            <person name="Balint B."/>
            <person name="Henrissat B."/>
            <person name="Andreopoulos B."/>
            <person name="Martin F.M."/>
            <person name="Harder C.B."/>
            <person name="Rigling D."/>
            <person name="Ford K.L."/>
            <person name="Foster G.D."/>
            <person name="Pangilinan J."/>
            <person name="Papanicolaou A."/>
            <person name="Barry K."/>
            <person name="LaButti K."/>
            <person name="Viragh M."/>
            <person name="Koriabine M."/>
            <person name="Yan M."/>
            <person name="Riley R."/>
            <person name="Champramary S."/>
            <person name="Plett K.L."/>
            <person name="Tsai I.J."/>
            <person name="Slot J."/>
            <person name="Sipos G."/>
            <person name="Plett J."/>
            <person name="Nagy L.G."/>
            <person name="Grigoriev I.V."/>
        </authorList>
    </citation>
    <scope>NUCLEOTIDE SEQUENCE</scope>
    <source>
        <strain evidence="4">FPL87.14</strain>
    </source>
</reference>
<dbReference type="EMBL" id="JAUEPT010000166">
    <property type="protein sequence ID" value="KAK0430151.1"/>
    <property type="molecule type" value="Genomic_DNA"/>
</dbReference>
<feature type="region of interest" description="Disordered" evidence="2">
    <location>
        <begin position="616"/>
        <end position="717"/>
    </location>
</feature>
<dbReference type="GO" id="GO:0006270">
    <property type="term" value="P:DNA replication initiation"/>
    <property type="evidence" value="ECO:0007669"/>
    <property type="project" value="TreeGrafter"/>
</dbReference>
<keyword evidence="5" id="KW-1185">Reference proteome</keyword>
<evidence type="ECO:0000259" key="3">
    <source>
        <dbReference type="PROSITE" id="PS50172"/>
    </source>
</evidence>
<dbReference type="Proteomes" id="UP001175226">
    <property type="component" value="Unassembled WGS sequence"/>
</dbReference>
<feature type="region of interest" description="Disordered" evidence="2">
    <location>
        <begin position="306"/>
        <end position="334"/>
    </location>
</feature>
<feature type="region of interest" description="Disordered" evidence="2">
    <location>
        <begin position="349"/>
        <end position="374"/>
    </location>
</feature>
<dbReference type="InterPro" id="IPR036420">
    <property type="entry name" value="BRCT_dom_sf"/>
</dbReference>
<feature type="compositionally biased region" description="Polar residues" evidence="2">
    <location>
        <begin position="780"/>
        <end position="795"/>
    </location>
</feature>
<comment type="caution">
    <text evidence="4">The sequence shown here is derived from an EMBL/GenBank/DDBJ whole genome shotgun (WGS) entry which is preliminary data.</text>
</comment>
<dbReference type="SMART" id="SM00292">
    <property type="entry name" value="BRCT"/>
    <property type="match status" value="4"/>
</dbReference>
<feature type="compositionally biased region" description="Polar residues" evidence="2">
    <location>
        <begin position="658"/>
        <end position="672"/>
    </location>
</feature>
<dbReference type="Gene3D" id="3.40.50.10190">
    <property type="entry name" value="BRCT domain"/>
    <property type="match status" value="4"/>
</dbReference>
<evidence type="ECO:0000256" key="2">
    <source>
        <dbReference type="SAM" id="MobiDB-lite"/>
    </source>
</evidence>
<dbReference type="InterPro" id="IPR001357">
    <property type="entry name" value="BRCT_dom"/>
</dbReference>
<dbReference type="InterPro" id="IPR059215">
    <property type="entry name" value="BRCT2_TopBP1-like"/>
</dbReference>
<feature type="compositionally biased region" description="Basic residues" evidence="2">
    <location>
        <begin position="796"/>
        <end position="809"/>
    </location>
</feature>
<dbReference type="PROSITE" id="PS50172">
    <property type="entry name" value="BRCT"/>
    <property type="match status" value="4"/>
</dbReference>
<dbReference type="GO" id="GO:0033314">
    <property type="term" value="P:mitotic DNA replication checkpoint signaling"/>
    <property type="evidence" value="ECO:0007669"/>
    <property type="project" value="TreeGrafter"/>
</dbReference>
<feature type="region of interest" description="Disordered" evidence="2">
    <location>
        <begin position="776"/>
        <end position="809"/>
    </location>
</feature>
<feature type="region of interest" description="Disordered" evidence="2">
    <location>
        <begin position="240"/>
        <end position="279"/>
    </location>
</feature>
<evidence type="ECO:0000313" key="5">
    <source>
        <dbReference type="Proteomes" id="UP001175226"/>
    </source>
</evidence>
<gene>
    <name evidence="4" type="ORF">EV421DRAFT_1937080</name>
</gene>
<feature type="region of interest" description="Disordered" evidence="2">
    <location>
        <begin position="1"/>
        <end position="45"/>
    </location>
</feature>
<proteinExistence type="predicted"/>
<dbReference type="PANTHER" id="PTHR13561:SF20">
    <property type="entry name" value="DNA TOPOISOMERASE 2-BINDING PROTEIN 1"/>
    <property type="match status" value="1"/>
</dbReference>
<feature type="compositionally biased region" description="Basic and acidic residues" evidence="2">
    <location>
        <begin position="687"/>
        <end position="700"/>
    </location>
</feature>
<dbReference type="Pfam" id="PF12738">
    <property type="entry name" value="PTCB-BRCT"/>
    <property type="match status" value="1"/>
</dbReference>
<evidence type="ECO:0000256" key="1">
    <source>
        <dbReference type="ARBA" id="ARBA00022737"/>
    </source>
</evidence>
<feature type="compositionally biased region" description="Basic residues" evidence="2">
    <location>
        <begin position="1"/>
        <end position="13"/>
    </location>
</feature>
<evidence type="ECO:0000313" key="4">
    <source>
        <dbReference type="EMBL" id="KAK0430151.1"/>
    </source>
</evidence>
<name>A0AA39IUT7_9AGAR</name>
<dbReference type="PANTHER" id="PTHR13561">
    <property type="entry name" value="DNA REPLICATION REGULATOR DPB11-RELATED"/>
    <property type="match status" value="1"/>
</dbReference>
<dbReference type="CDD" id="cd17731">
    <property type="entry name" value="BRCT_TopBP1_rpt2_like"/>
    <property type="match status" value="1"/>
</dbReference>
<accession>A0AA39IUT7</accession>
<feature type="domain" description="BRCT" evidence="3">
    <location>
        <begin position="469"/>
        <end position="560"/>
    </location>
</feature>
<dbReference type="Pfam" id="PF00533">
    <property type="entry name" value="BRCT"/>
    <property type="match status" value="2"/>
</dbReference>
<dbReference type="GO" id="GO:0007095">
    <property type="term" value="P:mitotic G2 DNA damage checkpoint signaling"/>
    <property type="evidence" value="ECO:0007669"/>
    <property type="project" value="TreeGrafter"/>
</dbReference>
<organism evidence="4 5">
    <name type="scientific">Armillaria borealis</name>
    <dbReference type="NCBI Taxonomy" id="47425"/>
    <lineage>
        <taxon>Eukaryota</taxon>
        <taxon>Fungi</taxon>
        <taxon>Dikarya</taxon>
        <taxon>Basidiomycota</taxon>
        <taxon>Agaricomycotina</taxon>
        <taxon>Agaricomycetes</taxon>
        <taxon>Agaricomycetidae</taxon>
        <taxon>Agaricales</taxon>
        <taxon>Marasmiineae</taxon>
        <taxon>Physalacriaceae</taxon>
        <taxon>Armillaria</taxon>
    </lineage>
</organism>
<dbReference type="AlphaFoldDB" id="A0AA39IUT7"/>
<feature type="domain" description="BRCT" evidence="3">
    <location>
        <begin position="74"/>
        <end position="127"/>
    </location>
</feature>
<protein>
    <recommendedName>
        <fullName evidence="3">BRCT domain-containing protein</fullName>
    </recommendedName>
</protein>
<feature type="compositionally biased region" description="Polar residues" evidence="2">
    <location>
        <begin position="306"/>
        <end position="323"/>
    </location>
</feature>
<sequence length="809" mass="89485">MHRRGNKSKKARRLLPLSAISVPNVKLRPAQPKSSSSKRKEAEEKLWAEETQLGSEDTGYMDRCPRPFLGMPTLFRKAVELGAQTAQAFTDRVTHLVAKDHGGAKYNCALQLKIPILLSEWITECYEVWLRGDDIDVQESLEKYRLPVFSGVILSISGITDVERRTQINRLLIQQKGVYAKELERPVKVTHLLCSGDEETDKMKYAEEFNQRKEANIHLVWEEWFWDSLEFGGRFDEEKYQVRRPRPERKSITEPPPSSSPATEPEPTMPLPNNADEEEELASINRIPAVTIKVWQSLLQHRGYEVSSQGRLVRSPTKSQPTKQPVEDRLPSPTGESIITKFRRVNSFAPPKQATGETPFARSHSEPVAGPSSAPATSTLFAGIKFCALGEAKSASVKDAIERSGGSLTSEEDDADYILVRLVSGSKFFRSEMDQEQRMKYRTECWLERSIFEEKHCNPEAHVSFTPLGIEVPLPNAEKVLISFSGLDESEAYFTRRLVRALGMTLAPVFSRQATHLLCPSATGAKFDKAREWGVPVVHMGWLSEAVRTGSVPDVPAFLVVSMNVDRKGKGKADDDSAMVDITNGMKLASQASTKGQKACSDLEPSGLQQALEACPQSSFRQPHNAPIIPPPEISFGKPRSGLLNSNTPEPVERGETPASSIPLSTSGSEVSAQERPPVSPNLLGKRKSEEGPSRVVEKRLRPRLRSKPQSRQEDIADEVAAVTDRVAGFDETFDELGGEGLESDVVGGATKGGALESMRVMYEDPAQREEKRKLLNLLSGGNIQEQSNTTSKGQTRARGRKGSKGAGF</sequence>
<feature type="domain" description="BRCT" evidence="3">
    <location>
        <begin position="144"/>
        <end position="242"/>
    </location>
</feature>
<feature type="domain" description="BRCT" evidence="3">
    <location>
        <begin position="376"/>
        <end position="464"/>
    </location>
</feature>